<feature type="transmembrane region" description="Helical" evidence="1">
    <location>
        <begin position="9"/>
        <end position="33"/>
    </location>
</feature>
<dbReference type="Proteomes" id="UP000768567">
    <property type="component" value="Unassembled WGS sequence"/>
</dbReference>
<evidence type="ECO:0000313" key="2">
    <source>
        <dbReference type="EMBL" id="MBE5036856.1"/>
    </source>
</evidence>
<dbReference type="GO" id="GO:0003677">
    <property type="term" value="F:DNA binding"/>
    <property type="evidence" value="ECO:0007669"/>
    <property type="project" value="UniProtKB-KW"/>
</dbReference>
<comment type="caution">
    <text evidence="2">The sequence shown here is derived from an EMBL/GenBank/DDBJ whole genome shotgun (WGS) entry which is preliminary data.</text>
</comment>
<organism evidence="2 3">
    <name type="scientific">Gemmiger gallinarum</name>
    <dbReference type="NCBI Taxonomy" id="2779354"/>
    <lineage>
        <taxon>Bacteria</taxon>
        <taxon>Bacillati</taxon>
        <taxon>Bacillota</taxon>
        <taxon>Clostridia</taxon>
        <taxon>Eubacteriales</taxon>
        <taxon>Gemmiger</taxon>
    </lineage>
</organism>
<keyword evidence="1" id="KW-0812">Transmembrane</keyword>
<dbReference type="InterPro" id="IPR010994">
    <property type="entry name" value="RuvA_2-like"/>
</dbReference>
<protein>
    <submittedName>
        <fullName evidence="2">ComEA family DNA-binding protein</fullName>
    </submittedName>
</protein>
<proteinExistence type="predicted"/>
<dbReference type="SUPFAM" id="SSF47781">
    <property type="entry name" value="RuvA domain 2-like"/>
    <property type="match status" value="1"/>
</dbReference>
<dbReference type="PANTHER" id="PTHR21180">
    <property type="entry name" value="ENDONUCLEASE/EXONUCLEASE/PHOSPHATASE FAMILY DOMAIN-CONTAINING PROTEIN 1"/>
    <property type="match status" value="1"/>
</dbReference>
<dbReference type="EMBL" id="JADCKC010000001">
    <property type="protein sequence ID" value="MBE5036856.1"/>
    <property type="molecule type" value="Genomic_DNA"/>
</dbReference>
<dbReference type="NCBIfam" id="TIGR00426">
    <property type="entry name" value="competence protein ComEA helix-hairpin-helix repeat region"/>
    <property type="match status" value="1"/>
</dbReference>
<reference evidence="2 3" key="1">
    <citation type="submission" date="2020-10" db="EMBL/GenBank/DDBJ databases">
        <title>ChiBAC.</title>
        <authorList>
            <person name="Zenner C."/>
            <person name="Hitch T.C.A."/>
            <person name="Clavel T."/>
        </authorList>
    </citation>
    <scope>NUCLEOTIDE SEQUENCE [LARGE SCALE GENOMIC DNA]</scope>
    <source>
        <strain evidence="2 3">DSM 109015</strain>
    </source>
</reference>
<dbReference type="RefSeq" id="WP_193500135.1">
    <property type="nucleotide sequence ID" value="NZ_JADCKC010000001.1"/>
</dbReference>
<evidence type="ECO:0000313" key="3">
    <source>
        <dbReference type="Proteomes" id="UP000768567"/>
    </source>
</evidence>
<dbReference type="InterPro" id="IPR051675">
    <property type="entry name" value="Endo/Exo/Phosphatase_dom_1"/>
</dbReference>
<dbReference type="PANTHER" id="PTHR21180:SF32">
    <property type="entry name" value="ENDONUCLEASE_EXONUCLEASE_PHOSPHATASE FAMILY DOMAIN-CONTAINING PROTEIN 1"/>
    <property type="match status" value="1"/>
</dbReference>
<gene>
    <name evidence="2" type="ORF">INF35_03540</name>
</gene>
<dbReference type="Gene3D" id="1.10.150.280">
    <property type="entry name" value="AF1531-like domain"/>
    <property type="match status" value="1"/>
</dbReference>
<accession>A0ABR9R161</accession>
<name>A0ABR9R161_9FIRM</name>
<keyword evidence="2" id="KW-0238">DNA-binding</keyword>
<keyword evidence="3" id="KW-1185">Reference proteome</keyword>
<evidence type="ECO:0000256" key="1">
    <source>
        <dbReference type="SAM" id="Phobius"/>
    </source>
</evidence>
<keyword evidence="1" id="KW-0472">Membrane</keyword>
<keyword evidence="1" id="KW-1133">Transmembrane helix</keyword>
<dbReference type="InterPro" id="IPR004509">
    <property type="entry name" value="Competence_ComEA_HhH"/>
</dbReference>
<dbReference type="Pfam" id="PF12836">
    <property type="entry name" value="HHH_3"/>
    <property type="match status" value="1"/>
</dbReference>
<sequence length="129" mass="13699">MRWAKDARVLVPATLAALAVLWLGAMFGIAPVWQPGYAPRGAVSLSQAAGQAAQWDTSSAAGQGETVNINTATLEELMTLPGIGEAKGRAILEYREAHGGFDTVQQLVEISGISQRMVDEWGDRVCVSD</sequence>